<dbReference type="GO" id="GO:0009279">
    <property type="term" value="C:cell outer membrane"/>
    <property type="evidence" value="ECO:0007669"/>
    <property type="project" value="UniProtKB-SubCell"/>
</dbReference>
<gene>
    <name evidence="9" type="ORF">SAMN05421747_11333</name>
</gene>
<dbReference type="OrthoDB" id="5694214at2"/>
<evidence type="ECO:0000259" key="8">
    <source>
        <dbReference type="Pfam" id="PF14322"/>
    </source>
</evidence>
<comment type="similarity">
    <text evidence="2">Belongs to the SusD family.</text>
</comment>
<organism evidence="9 10">
    <name type="scientific">Parapedobacter composti</name>
    <dbReference type="NCBI Taxonomy" id="623281"/>
    <lineage>
        <taxon>Bacteria</taxon>
        <taxon>Pseudomonadati</taxon>
        <taxon>Bacteroidota</taxon>
        <taxon>Sphingobacteriia</taxon>
        <taxon>Sphingobacteriales</taxon>
        <taxon>Sphingobacteriaceae</taxon>
        <taxon>Parapedobacter</taxon>
    </lineage>
</organism>
<protein>
    <submittedName>
        <fullName evidence="9">Starch-binding associating with outer membrane</fullName>
    </submittedName>
</protein>
<proteinExistence type="inferred from homology"/>
<dbReference type="Proteomes" id="UP000199577">
    <property type="component" value="Unassembled WGS sequence"/>
</dbReference>
<dbReference type="Gene3D" id="1.25.40.390">
    <property type="match status" value="1"/>
</dbReference>
<dbReference type="Pfam" id="PF07980">
    <property type="entry name" value="SusD_RagB"/>
    <property type="match status" value="1"/>
</dbReference>
<dbReference type="EMBL" id="FOLL01000013">
    <property type="protein sequence ID" value="SFC51632.1"/>
    <property type="molecule type" value="Genomic_DNA"/>
</dbReference>
<keyword evidence="10" id="KW-1185">Reference proteome</keyword>
<evidence type="ECO:0000256" key="5">
    <source>
        <dbReference type="ARBA" id="ARBA00023237"/>
    </source>
</evidence>
<evidence type="ECO:0000256" key="1">
    <source>
        <dbReference type="ARBA" id="ARBA00004442"/>
    </source>
</evidence>
<sequence length="552" mass="61825">MKPKYSIVVLVALLLGSGCSLDEQIFDTPAESNYIQSEGDVTALLNGSYGVLQGANAFKFEAFKLVQLAADDLSSTVVNFNEVSQKTFSPATSFIGWAYSEIYSVINNCNWIIANVPSMDLNDLYKTRVDGEAKFLRAFCYFYLVRFFGGVPLRTEPTTIQSDFMKARASIDEVYDLIVTDLIEASEKLPLKSAASIGGLGRANRGAAHALLSLAFLTRASHQDMAGVGAEMHYQLAKDYADSVIVSGQYSLLDNYADLWDVEKEAEAYQEVIFGLEFTRDGSIGLRNSKGSDFPFRYMPNTLANVSAQGVHRTGSGQIKVQPWFHEFYTTGDYTNDYRSEVSFLSTWTGTGGATRYTFPLVPPVGAPQERQSYLNKYRDGNAIDIQNHENDWFVIRLSEVYLIRAEAENALHGPTAAAYNDFNKLRERARKANGVVRTMPQDLMPGLTQDEFRMKIFEERGLEFVGEGKRWFDLVRMKSPMGTTMYEFMFGTFLPTLPAGLPVWHGPSRSWQGGRTESSNLPSYHPRFLLFPIPVRETDLNPEIVPNPGYF</sequence>
<evidence type="ECO:0000256" key="2">
    <source>
        <dbReference type="ARBA" id="ARBA00006275"/>
    </source>
</evidence>
<keyword evidence="3 6" id="KW-0732">Signal</keyword>
<dbReference type="STRING" id="623281.SAMN05421747_11333"/>
<accession>A0A1I1JUJ1</accession>
<dbReference type="InterPro" id="IPR011990">
    <property type="entry name" value="TPR-like_helical_dom_sf"/>
</dbReference>
<reference evidence="9 10" key="1">
    <citation type="submission" date="2016-10" db="EMBL/GenBank/DDBJ databases">
        <authorList>
            <person name="de Groot N.N."/>
        </authorList>
    </citation>
    <scope>NUCLEOTIDE SEQUENCE [LARGE SCALE GENOMIC DNA]</scope>
    <source>
        <strain evidence="9 10">DSM 22900</strain>
    </source>
</reference>
<dbReference type="AlphaFoldDB" id="A0A1I1JUJ1"/>
<name>A0A1I1JUJ1_9SPHI</name>
<feature type="domain" description="SusD-like N-terminal" evidence="8">
    <location>
        <begin position="36"/>
        <end position="214"/>
    </location>
</feature>
<evidence type="ECO:0000256" key="4">
    <source>
        <dbReference type="ARBA" id="ARBA00023136"/>
    </source>
</evidence>
<evidence type="ECO:0000313" key="10">
    <source>
        <dbReference type="Proteomes" id="UP000199577"/>
    </source>
</evidence>
<dbReference type="Pfam" id="PF14322">
    <property type="entry name" value="SusD-like_3"/>
    <property type="match status" value="1"/>
</dbReference>
<dbReference type="RefSeq" id="WP_090974135.1">
    <property type="nucleotide sequence ID" value="NZ_FOLL01000013.1"/>
</dbReference>
<feature type="signal peptide" evidence="6">
    <location>
        <begin position="1"/>
        <end position="22"/>
    </location>
</feature>
<dbReference type="CDD" id="cd08977">
    <property type="entry name" value="SusD"/>
    <property type="match status" value="1"/>
</dbReference>
<dbReference type="InterPro" id="IPR033985">
    <property type="entry name" value="SusD-like_N"/>
</dbReference>
<dbReference type="PROSITE" id="PS51257">
    <property type="entry name" value="PROKAR_LIPOPROTEIN"/>
    <property type="match status" value="1"/>
</dbReference>
<feature type="chain" id="PRO_5011503868" evidence="6">
    <location>
        <begin position="23"/>
        <end position="552"/>
    </location>
</feature>
<keyword evidence="5" id="KW-0998">Cell outer membrane</keyword>
<comment type="subcellular location">
    <subcellularLocation>
        <location evidence="1">Cell outer membrane</location>
    </subcellularLocation>
</comment>
<evidence type="ECO:0000259" key="7">
    <source>
        <dbReference type="Pfam" id="PF07980"/>
    </source>
</evidence>
<dbReference type="SUPFAM" id="SSF48452">
    <property type="entry name" value="TPR-like"/>
    <property type="match status" value="1"/>
</dbReference>
<evidence type="ECO:0000313" key="9">
    <source>
        <dbReference type="EMBL" id="SFC51632.1"/>
    </source>
</evidence>
<feature type="domain" description="RagB/SusD" evidence="7">
    <location>
        <begin position="364"/>
        <end position="551"/>
    </location>
</feature>
<evidence type="ECO:0000256" key="6">
    <source>
        <dbReference type="SAM" id="SignalP"/>
    </source>
</evidence>
<evidence type="ECO:0000256" key="3">
    <source>
        <dbReference type="ARBA" id="ARBA00022729"/>
    </source>
</evidence>
<dbReference type="InterPro" id="IPR012944">
    <property type="entry name" value="SusD_RagB_dom"/>
</dbReference>
<keyword evidence="4" id="KW-0472">Membrane</keyword>